<sequence>MDVKTKGSEPEDLNSSPPSVSNEIKKSCVDCHTTTTPLWRGGPAGPRSLCNACGISYRKTRNAILGLDKRRAEKCKRKNSKECRKLGVSVKMGLMGVGGAMSFKRSLREEEEAAMLLMALSCGYMSMQGP</sequence>
<protein>
    <submittedName>
        <fullName evidence="1">Uncharacterized protein</fullName>
    </submittedName>
</protein>
<name>A0ACC0ZN84_9ROSI</name>
<keyword evidence="2" id="KW-1185">Reference proteome</keyword>
<accession>A0ACC0ZN84</accession>
<gene>
    <name evidence="1" type="ORF">Pint_00911</name>
</gene>
<comment type="caution">
    <text evidence="1">The sequence shown here is derived from an EMBL/GenBank/DDBJ whole genome shotgun (WGS) entry which is preliminary data.</text>
</comment>
<dbReference type="EMBL" id="CM047736">
    <property type="protein sequence ID" value="KAJ0054489.1"/>
    <property type="molecule type" value="Genomic_DNA"/>
</dbReference>
<dbReference type="Proteomes" id="UP001163603">
    <property type="component" value="Chromosome 1"/>
</dbReference>
<proteinExistence type="predicted"/>
<organism evidence="1 2">
    <name type="scientific">Pistacia integerrima</name>
    <dbReference type="NCBI Taxonomy" id="434235"/>
    <lineage>
        <taxon>Eukaryota</taxon>
        <taxon>Viridiplantae</taxon>
        <taxon>Streptophyta</taxon>
        <taxon>Embryophyta</taxon>
        <taxon>Tracheophyta</taxon>
        <taxon>Spermatophyta</taxon>
        <taxon>Magnoliopsida</taxon>
        <taxon>eudicotyledons</taxon>
        <taxon>Gunneridae</taxon>
        <taxon>Pentapetalae</taxon>
        <taxon>rosids</taxon>
        <taxon>malvids</taxon>
        <taxon>Sapindales</taxon>
        <taxon>Anacardiaceae</taxon>
        <taxon>Pistacia</taxon>
    </lineage>
</organism>
<evidence type="ECO:0000313" key="1">
    <source>
        <dbReference type="EMBL" id="KAJ0054489.1"/>
    </source>
</evidence>
<evidence type="ECO:0000313" key="2">
    <source>
        <dbReference type="Proteomes" id="UP001163603"/>
    </source>
</evidence>
<reference evidence="2" key="1">
    <citation type="journal article" date="2023" name="G3 (Bethesda)">
        <title>Genome assembly and association tests identify interacting loci associated with vigor, precocity, and sex in interspecific pistachio rootstocks.</title>
        <authorList>
            <person name="Palmer W."/>
            <person name="Jacygrad E."/>
            <person name="Sagayaradj S."/>
            <person name="Cavanaugh K."/>
            <person name="Han R."/>
            <person name="Bertier L."/>
            <person name="Beede B."/>
            <person name="Kafkas S."/>
            <person name="Golino D."/>
            <person name="Preece J."/>
            <person name="Michelmore R."/>
        </authorList>
    </citation>
    <scope>NUCLEOTIDE SEQUENCE [LARGE SCALE GENOMIC DNA]</scope>
</reference>